<comment type="caution">
    <text evidence="7">The sequence shown here is derived from an EMBL/GenBank/DDBJ whole genome shotgun (WGS) entry which is preliminary data.</text>
</comment>
<dbReference type="AlphaFoldDB" id="A0ABD3X9F6"/>
<dbReference type="Proteomes" id="UP001634394">
    <property type="component" value="Unassembled WGS sequence"/>
</dbReference>
<keyword evidence="2 4" id="KW-0863">Zinc-finger</keyword>
<feature type="compositionally biased region" description="Polar residues" evidence="5">
    <location>
        <begin position="287"/>
        <end position="296"/>
    </location>
</feature>
<dbReference type="SMART" id="SM00238">
    <property type="entry name" value="BIR"/>
    <property type="match status" value="1"/>
</dbReference>
<keyword evidence="2 4" id="KW-0479">Metal-binding</keyword>
<feature type="region of interest" description="Disordered" evidence="5">
    <location>
        <begin position="326"/>
        <end position="355"/>
    </location>
</feature>
<dbReference type="InterPro" id="IPR001370">
    <property type="entry name" value="BIR_rpt"/>
</dbReference>
<reference evidence="7 8" key="1">
    <citation type="submission" date="2024-11" db="EMBL/GenBank/DDBJ databases">
        <title>Chromosome-level genome assembly of the freshwater bivalve Anodonta woodiana.</title>
        <authorList>
            <person name="Chen X."/>
        </authorList>
    </citation>
    <scope>NUCLEOTIDE SEQUENCE [LARGE SCALE GENOMIC DNA]</scope>
    <source>
        <strain evidence="7">MN2024</strain>
        <tissue evidence="7">Gills</tissue>
    </source>
</reference>
<dbReference type="GO" id="GO:0008270">
    <property type="term" value="F:zinc ion binding"/>
    <property type="evidence" value="ECO:0007669"/>
    <property type="project" value="UniProtKB-KW"/>
</dbReference>
<feature type="domain" description="RING-type" evidence="6">
    <location>
        <begin position="503"/>
        <end position="538"/>
    </location>
</feature>
<protein>
    <recommendedName>
        <fullName evidence="6">RING-type domain-containing protein</fullName>
    </recommendedName>
</protein>
<evidence type="ECO:0000259" key="6">
    <source>
        <dbReference type="PROSITE" id="PS50089"/>
    </source>
</evidence>
<dbReference type="EMBL" id="JBJQND010000003">
    <property type="protein sequence ID" value="KAL3882891.1"/>
    <property type="molecule type" value="Genomic_DNA"/>
</dbReference>
<feature type="compositionally biased region" description="Polar residues" evidence="5">
    <location>
        <begin position="185"/>
        <end position="202"/>
    </location>
</feature>
<dbReference type="CDD" id="cd00022">
    <property type="entry name" value="BIR"/>
    <property type="match status" value="1"/>
</dbReference>
<dbReference type="SUPFAM" id="SSF57924">
    <property type="entry name" value="Inhibitor of apoptosis (IAP) repeat"/>
    <property type="match status" value="1"/>
</dbReference>
<evidence type="ECO:0000313" key="7">
    <source>
        <dbReference type="EMBL" id="KAL3882891.1"/>
    </source>
</evidence>
<dbReference type="PROSITE" id="PS50089">
    <property type="entry name" value="ZF_RING_2"/>
    <property type="match status" value="1"/>
</dbReference>
<dbReference type="Gene3D" id="1.10.1170.10">
    <property type="entry name" value="Inhibitor Of Apoptosis Protein (2mihbC-IAP-1), Chain A"/>
    <property type="match status" value="1"/>
</dbReference>
<proteinExistence type="inferred from homology"/>
<feature type="compositionally biased region" description="Low complexity" evidence="5">
    <location>
        <begin position="108"/>
        <end position="119"/>
    </location>
</feature>
<dbReference type="InterPro" id="IPR013083">
    <property type="entry name" value="Znf_RING/FYVE/PHD"/>
</dbReference>
<dbReference type="Pfam" id="PF13920">
    <property type="entry name" value="zf-C3HC4_3"/>
    <property type="match status" value="1"/>
</dbReference>
<keyword evidence="3" id="KW-0862">Zinc</keyword>
<feature type="region of interest" description="Disordered" evidence="5">
    <location>
        <begin position="448"/>
        <end position="471"/>
    </location>
</feature>
<feature type="compositionally biased region" description="Basic and acidic residues" evidence="5">
    <location>
        <begin position="326"/>
        <end position="339"/>
    </location>
</feature>
<evidence type="ECO:0000256" key="3">
    <source>
        <dbReference type="ARBA" id="ARBA00022833"/>
    </source>
</evidence>
<evidence type="ECO:0000256" key="1">
    <source>
        <dbReference type="ARBA" id="ARBA00006672"/>
    </source>
</evidence>
<dbReference type="PANTHER" id="PTHR10044:SF139">
    <property type="entry name" value="DEATH-ASSOCIATED INHIBITOR OF APOPTOSIS 2"/>
    <property type="match status" value="1"/>
</dbReference>
<evidence type="ECO:0000256" key="2">
    <source>
        <dbReference type="ARBA" id="ARBA00022771"/>
    </source>
</evidence>
<dbReference type="Pfam" id="PF00653">
    <property type="entry name" value="BIR"/>
    <property type="match status" value="1"/>
</dbReference>
<gene>
    <name evidence="7" type="ORF">ACJMK2_029193</name>
</gene>
<dbReference type="Gene3D" id="3.30.40.10">
    <property type="entry name" value="Zinc/RING finger domain, C3HC4 (zinc finger)"/>
    <property type="match status" value="1"/>
</dbReference>
<evidence type="ECO:0000256" key="5">
    <source>
        <dbReference type="SAM" id="MobiDB-lite"/>
    </source>
</evidence>
<sequence>MNLFKNLKHQQKPDIMSKIHQDELNGKMNRNTWKNWDTIYDLDNWKCCIINIICVYVVALEPRQNDGSNLVTETSIPPTNYHIVDRQVDEQIILAAASQTVDGHPNSRESSNNSSQEPQRGMDEIINDPLNSPAIQYNDRDTGFTDVHLTKGRITEEDSVPTHPSAPVPESDFNLSMEPLRVSDVSGTTPLPQARSQHSGDNSCRDEEDDIGFQTDAGRHAGDLSQLSVSEQAADGNPFHRAAARSTQNDQPSDVNRINNTSTSLVNFHGESGDPGGMKLHTDRSTDPGNGSTTEPTYRVHVPARAFYDVEMASINLASARIRNTKEEASGRGQNENRGDATSIQETDSAQPKHPQYASKVQRINSFQGWPALRQIPEEMAECGFYYEGFKDCVHCFHCGVQLQRWLHEDEPWFEHARWSPSCLYVHKNKGKDFVQLAVKTAEMEAAKKNATEKDLSTNGQESADSENKDMNEAAVEHEPDMNPDTFEEVTRQHQELYDRTICRICLVRKRCVIFLHCGHFGTCVWCSNLQPICPFCRSVIVKRIKTNCFENE</sequence>
<comment type="similarity">
    <text evidence="1">Belongs to the IAP family.</text>
</comment>
<name>A0ABD3X9F6_SINWO</name>
<feature type="compositionally biased region" description="Polar residues" evidence="5">
    <location>
        <begin position="245"/>
        <end position="266"/>
    </location>
</feature>
<evidence type="ECO:0000256" key="4">
    <source>
        <dbReference type="PROSITE-ProRule" id="PRU00175"/>
    </source>
</evidence>
<accession>A0ABD3X9F6</accession>
<evidence type="ECO:0000313" key="8">
    <source>
        <dbReference type="Proteomes" id="UP001634394"/>
    </source>
</evidence>
<dbReference type="InterPro" id="IPR001841">
    <property type="entry name" value="Znf_RING"/>
</dbReference>
<organism evidence="7 8">
    <name type="scientific">Sinanodonta woodiana</name>
    <name type="common">Chinese pond mussel</name>
    <name type="synonym">Anodonta woodiana</name>
    <dbReference type="NCBI Taxonomy" id="1069815"/>
    <lineage>
        <taxon>Eukaryota</taxon>
        <taxon>Metazoa</taxon>
        <taxon>Spiralia</taxon>
        <taxon>Lophotrochozoa</taxon>
        <taxon>Mollusca</taxon>
        <taxon>Bivalvia</taxon>
        <taxon>Autobranchia</taxon>
        <taxon>Heteroconchia</taxon>
        <taxon>Palaeoheterodonta</taxon>
        <taxon>Unionida</taxon>
        <taxon>Unionoidea</taxon>
        <taxon>Unionidae</taxon>
        <taxon>Unioninae</taxon>
        <taxon>Sinanodonta</taxon>
    </lineage>
</organism>
<keyword evidence="8" id="KW-1185">Reference proteome</keyword>
<feature type="region of interest" description="Disordered" evidence="5">
    <location>
        <begin position="242"/>
        <end position="298"/>
    </location>
</feature>
<dbReference type="PANTHER" id="PTHR10044">
    <property type="entry name" value="INHIBITOR OF APOPTOSIS"/>
    <property type="match status" value="1"/>
</dbReference>
<dbReference type="PROSITE" id="PS50143">
    <property type="entry name" value="BIR_REPEAT_2"/>
    <property type="match status" value="1"/>
</dbReference>
<feature type="region of interest" description="Disordered" evidence="5">
    <location>
        <begin position="99"/>
        <end position="218"/>
    </location>
</feature>
<dbReference type="InterPro" id="IPR050784">
    <property type="entry name" value="IAP"/>
</dbReference>
<feature type="compositionally biased region" description="Polar residues" evidence="5">
    <location>
        <begin position="340"/>
        <end position="350"/>
    </location>
</feature>